<keyword evidence="3" id="KW-0540">Nuclease</keyword>
<keyword evidence="3" id="KW-0255">Endonuclease</keyword>
<evidence type="ECO:0000313" key="4">
    <source>
        <dbReference type="Proteomes" id="UP000234483"/>
    </source>
</evidence>
<dbReference type="InterPro" id="IPR003265">
    <property type="entry name" value="HhH-GPD_domain"/>
</dbReference>
<dbReference type="EMBL" id="PJRQ01000048">
    <property type="protein sequence ID" value="PLR07017.1"/>
    <property type="molecule type" value="Genomic_DNA"/>
</dbReference>
<evidence type="ECO:0000259" key="1">
    <source>
        <dbReference type="SMART" id="SM00478"/>
    </source>
</evidence>
<dbReference type="SUPFAM" id="SSF48150">
    <property type="entry name" value="DNA-glycosylase"/>
    <property type="match status" value="1"/>
</dbReference>
<reference evidence="3 4" key="1">
    <citation type="submission" date="2017-12" db="EMBL/GenBank/DDBJ databases">
        <title>The genome sequence of Caulobacter flavus CGMCC1 15093.</title>
        <authorList>
            <person name="Gao J."/>
            <person name="Mao X."/>
            <person name="Sun J."/>
        </authorList>
    </citation>
    <scope>NUCLEOTIDE SEQUENCE [LARGE SCALE GENOMIC DNA]</scope>
    <source>
        <strain evidence="3 4">CGMCC1 15093</strain>
    </source>
</reference>
<gene>
    <name evidence="2" type="ORF">C1707_18345</name>
    <name evidence="3" type="ORF">CFHF_24205</name>
</gene>
<dbReference type="Proteomes" id="UP000234483">
    <property type="component" value="Unassembled WGS sequence"/>
</dbReference>
<dbReference type="GO" id="GO:0004519">
    <property type="term" value="F:endonuclease activity"/>
    <property type="evidence" value="ECO:0007669"/>
    <property type="project" value="UniProtKB-KW"/>
</dbReference>
<dbReference type="InterPro" id="IPR023170">
    <property type="entry name" value="HhH_base_excis_C"/>
</dbReference>
<dbReference type="Gene3D" id="1.10.1670.10">
    <property type="entry name" value="Helix-hairpin-Helix base-excision DNA repair enzymes (C-terminal)"/>
    <property type="match status" value="1"/>
</dbReference>
<dbReference type="PANTHER" id="PTHR47203">
    <property type="match status" value="1"/>
</dbReference>
<proteinExistence type="predicted"/>
<evidence type="ECO:0000313" key="2">
    <source>
        <dbReference type="EMBL" id="AYV48059.1"/>
    </source>
</evidence>
<dbReference type="CDD" id="cd00056">
    <property type="entry name" value="ENDO3c"/>
    <property type="match status" value="1"/>
</dbReference>
<dbReference type="OrthoDB" id="9800977at2"/>
<protein>
    <submittedName>
        <fullName evidence="3">Endonuclease III</fullName>
    </submittedName>
</protein>
<dbReference type="SMART" id="SM00478">
    <property type="entry name" value="ENDO3c"/>
    <property type="match status" value="1"/>
</dbReference>
<accession>A0A2N5CM79</accession>
<dbReference type="GO" id="GO:0006284">
    <property type="term" value="P:base-excision repair"/>
    <property type="evidence" value="ECO:0007669"/>
    <property type="project" value="InterPro"/>
</dbReference>
<dbReference type="PIRSF" id="PIRSF001435">
    <property type="entry name" value="Nth"/>
    <property type="match status" value="1"/>
</dbReference>
<name>A0A2N5CM79_9CAUL</name>
<keyword evidence="5" id="KW-1185">Reference proteome</keyword>
<organism evidence="3 4">
    <name type="scientific">Caulobacter flavus</name>
    <dbReference type="NCBI Taxonomy" id="1679497"/>
    <lineage>
        <taxon>Bacteria</taxon>
        <taxon>Pseudomonadati</taxon>
        <taxon>Pseudomonadota</taxon>
        <taxon>Alphaproteobacteria</taxon>
        <taxon>Caulobacterales</taxon>
        <taxon>Caulobacteraceae</taxon>
        <taxon>Caulobacter</taxon>
    </lineage>
</organism>
<evidence type="ECO:0000313" key="5">
    <source>
        <dbReference type="Proteomes" id="UP000281192"/>
    </source>
</evidence>
<evidence type="ECO:0000313" key="3">
    <source>
        <dbReference type="EMBL" id="PLR07017.1"/>
    </source>
</evidence>
<dbReference type="EMBL" id="CP026100">
    <property type="protein sequence ID" value="AYV48059.1"/>
    <property type="molecule type" value="Genomic_DNA"/>
</dbReference>
<dbReference type="AlphaFoldDB" id="A0A2N5CM79"/>
<dbReference type="InterPro" id="IPR011257">
    <property type="entry name" value="DNA_glycosylase"/>
</dbReference>
<dbReference type="KEGG" id="cfh:C1707_18345"/>
<feature type="domain" description="HhH-GPD" evidence="1">
    <location>
        <begin position="43"/>
        <end position="203"/>
    </location>
</feature>
<reference evidence="2 5" key="2">
    <citation type="submission" date="2018-01" db="EMBL/GenBank/DDBJ databases">
        <title>Complete genome sequence of Caulobacter flavus RHGG3.</title>
        <authorList>
            <person name="Yang E."/>
        </authorList>
    </citation>
    <scope>NUCLEOTIDE SEQUENCE [LARGE SCALE GENOMIC DNA]</scope>
    <source>
        <strain evidence="2 5">RHGG3</strain>
    </source>
</reference>
<dbReference type="RefSeq" id="WP_101715485.1">
    <property type="nucleotide sequence ID" value="NZ_CP026100.1"/>
</dbReference>
<keyword evidence="3" id="KW-0378">Hydrolase</keyword>
<dbReference type="PANTHER" id="PTHR47203:SF1">
    <property type="entry name" value="HYPOTHETICAL BASE EXCISION DNA REPAIR PROTEIN (EUROFUNG)"/>
    <property type="match status" value="1"/>
</dbReference>
<sequence>MQLSLHLARSPLEDARDVLLAAFGPQRPKARMDPVSQLVKSSISHRTLDAVSWAAFLRLQGEFRTWEDLAGAEPAQVLALIADVTHAEDKARRLPMALRMIQERIGWLSLSHLRNLTVEQARHELRALPGVGQKVAASVLNFSSLAMRDLVVDSHVHRTAQRLGLVGPGDPTHSYHALMALAPDAWTADDLFELHCLMKHGLGQLVCSHDAPKCGACPMKAQCRRVGVEGATVLAWRPRAS</sequence>
<dbReference type="Pfam" id="PF00730">
    <property type="entry name" value="HhH-GPD"/>
    <property type="match status" value="1"/>
</dbReference>
<dbReference type="Gene3D" id="1.10.340.30">
    <property type="entry name" value="Hypothetical protein, domain 2"/>
    <property type="match status" value="1"/>
</dbReference>
<dbReference type="Proteomes" id="UP000281192">
    <property type="component" value="Chromosome"/>
</dbReference>